<sequence>MHFAISDLHLSPEHPELLAGFQRLCMRLPEATKSLWILGDLFDFWIGDDAPNPVAEGVIKALRPLHARGVSLHFVPGNRDFLVGQQFAELANIQIHHDGKMLVINGRPTWLIHGDHLCIDDRAYMQFRQIVRNRSWQQDFLGKTVEERLAMAQQARQQSSTENATKPEDIMDVNEEYTVQQVATHGALDLIHGHTHRPAFHPLGEDGTRYVLGDWRNGEAVICQWDNNSAPVLKRLNYAADDASLGTPL</sequence>
<evidence type="ECO:0000256" key="9">
    <source>
        <dbReference type="ARBA" id="ARBA00023211"/>
    </source>
</evidence>
<feature type="binding site" evidence="10">
    <location>
        <position position="40"/>
    </location>
    <ligand>
        <name>Mn(2+)</name>
        <dbReference type="ChEBI" id="CHEBI:29035"/>
        <label>1</label>
    </ligand>
</feature>
<keyword evidence="6 10" id="KW-0378">Hydrolase</keyword>
<evidence type="ECO:0000313" key="12">
    <source>
        <dbReference type="EMBL" id="TGG95566.1"/>
    </source>
</evidence>
<keyword evidence="7 10" id="KW-0443">Lipid metabolism</keyword>
<gene>
    <name evidence="10" type="primary">lpxH</name>
    <name evidence="12" type="ORF">E4656_03880</name>
</gene>
<keyword evidence="5 10" id="KW-0479">Metal-binding</keyword>
<organism evidence="12 13">
    <name type="scientific">Natronospirillum operosum</name>
    <dbReference type="NCBI Taxonomy" id="2759953"/>
    <lineage>
        <taxon>Bacteria</taxon>
        <taxon>Pseudomonadati</taxon>
        <taxon>Pseudomonadota</taxon>
        <taxon>Gammaproteobacteria</taxon>
        <taxon>Oceanospirillales</taxon>
        <taxon>Natronospirillaceae</taxon>
        <taxon>Natronospirillum</taxon>
    </lineage>
</organism>
<comment type="cofactor">
    <cofactor evidence="10">
        <name>Mn(2+)</name>
        <dbReference type="ChEBI" id="CHEBI:29035"/>
    </cofactor>
    <text evidence="10">Binds 2 Mn(2+) ions per subunit in a binuclear metal center.</text>
</comment>
<dbReference type="HAMAP" id="MF_00575">
    <property type="entry name" value="LpxH"/>
    <property type="match status" value="1"/>
</dbReference>
<dbReference type="InterPro" id="IPR004843">
    <property type="entry name" value="Calcineurin-like_PHP"/>
</dbReference>
<evidence type="ECO:0000256" key="2">
    <source>
        <dbReference type="ARBA" id="ARBA00022516"/>
    </source>
</evidence>
<dbReference type="SUPFAM" id="SSF56300">
    <property type="entry name" value="Metallo-dependent phosphatases"/>
    <property type="match status" value="1"/>
</dbReference>
<feature type="binding site" evidence="10">
    <location>
        <position position="78"/>
    </location>
    <ligand>
        <name>Mn(2+)</name>
        <dbReference type="ChEBI" id="CHEBI:29035"/>
        <label>2</label>
    </ligand>
</feature>
<feature type="domain" description="Calcineurin-like phosphoesterase" evidence="11">
    <location>
        <begin position="4"/>
        <end position="198"/>
    </location>
</feature>
<dbReference type="NCBIfam" id="TIGR01854">
    <property type="entry name" value="lipid_A_lpxH"/>
    <property type="match status" value="1"/>
</dbReference>
<evidence type="ECO:0000256" key="8">
    <source>
        <dbReference type="ARBA" id="ARBA00023136"/>
    </source>
</evidence>
<dbReference type="Gene3D" id="3.60.21.10">
    <property type="match status" value="1"/>
</dbReference>
<evidence type="ECO:0000256" key="7">
    <source>
        <dbReference type="ARBA" id="ARBA00023098"/>
    </source>
</evidence>
<feature type="binding site" evidence="10">
    <location>
        <position position="194"/>
    </location>
    <ligand>
        <name>Mn(2+)</name>
        <dbReference type="ChEBI" id="CHEBI:29035"/>
        <label>2</label>
    </ligand>
</feature>
<keyword evidence="3 10" id="KW-0997">Cell inner membrane</keyword>
<dbReference type="PANTHER" id="PTHR34990">
    <property type="entry name" value="UDP-2,3-DIACYLGLUCOSAMINE HYDROLASE-RELATED"/>
    <property type="match status" value="1"/>
</dbReference>
<evidence type="ECO:0000256" key="10">
    <source>
        <dbReference type="HAMAP-Rule" id="MF_00575"/>
    </source>
</evidence>
<accession>A0A4Z0WIE8</accession>
<keyword evidence="8 10" id="KW-0472">Membrane</keyword>
<evidence type="ECO:0000256" key="4">
    <source>
        <dbReference type="ARBA" id="ARBA00022556"/>
    </source>
</evidence>
<protein>
    <recommendedName>
        <fullName evidence="10">UDP-2,3-diacylglucosamine hydrolase</fullName>
        <ecNumber evidence="10">3.6.1.54</ecNumber>
    </recommendedName>
    <alternativeName>
        <fullName evidence="10">UDP-2,3-diacylglucosamine diphosphatase</fullName>
    </alternativeName>
</protein>
<feature type="binding site" evidence="10">
    <location>
        <position position="196"/>
    </location>
    <ligand>
        <name>Mn(2+)</name>
        <dbReference type="ChEBI" id="CHEBI:29035"/>
        <label>1</label>
    </ligand>
</feature>
<keyword evidence="4 10" id="KW-0441">Lipid A biosynthesis</keyword>
<evidence type="ECO:0000256" key="1">
    <source>
        <dbReference type="ARBA" id="ARBA00022475"/>
    </source>
</evidence>
<dbReference type="GO" id="GO:0019897">
    <property type="term" value="C:extrinsic component of plasma membrane"/>
    <property type="evidence" value="ECO:0007669"/>
    <property type="project" value="UniProtKB-UniRule"/>
</dbReference>
<feature type="binding site" evidence="10">
    <location>
        <position position="113"/>
    </location>
    <ligand>
        <name>Mn(2+)</name>
        <dbReference type="ChEBI" id="CHEBI:29035"/>
        <label>2</label>
    </ligand>
</feature>
<feature type="binding site" evidence="10">
    <location>
        <position position="159"/>
    </location>
    <ligand>
        <name>substrate</name>
    </ligand>
</feature>
<feature type="binding site" evidence="10">
    <location>
        <begin position="78"/>
        <end position="79"/>
    </location>
    <ligand>
        <name>substrate</name>
    </ligand>
</feature>
<evidence type="ECO:0000259" key="11">
    <source>
        <dbReference type="Pfam" id="PF00149"/>
    </source>
</evidence>
<dbReference type="OrthoDB" id="9783283at2"/>
<comment type="subcellular location">
    <subcellularLocation>
        <location evidence="10">Cell inner membrane</location>
        <topology evidence="10">Peripheral membrane protein</topology>
        <orientation evidence="10">Cytoplasmic side</orientation>
    </subcellularLocation>
</comment>
<dbReference type="InterPro" id="IPR010138">
    <property type="entry name" value="UDP-diacylglucosamine_Hdrlase"/>
</dbReference>
<dbReference type="GO" id="GO:0009245">
    <property type="term" value="P:lipid A biosynthetic process"/>
    <property type="evidence" value="ECO:0007669"/>
    <property type="project" value="UniProtKB-UniRule"/>
</dbReference>
<keyword evidence="13" id="KW-1185">Reference proteome</keyword>
<evidence type="ECO:0000256" key="5">
    <source>
        <dbReference type="ARBA" id="ARBA00022723"/>
    </source>
</evidence>
<feature type="binding site" evidence="10">
    <location>
        <position position="194"/>
    </location>
    <ligand>
        <name>substrate</name>
    </ligand>
</feature>
<comment type="pathway">
    <text evidence="10">Glycolipid biosynthesis; lipid IV(A) biosynthesis; lipid IV(A) from (3R)-3-hydroxytetradecanoyl-[acyl-carrier-protein] and UDP-N-acetyl-alpha-D-glucosamine: step 4/6.</text>
</comment>
<proteinExistence type="inferred from homology"/>
<dbReference type="UniPathway" id="UPA00359">
    <property type="reaction ID" value="UER00480"/>
</dbReference>
<dbReference type="PANTHER" id="PTHR34990:SF1">
    <property type="entry name" value="UDP-2,3-DIACYLGLUCOSAMINE HYDROLASE"/>
    <property type="match status" value="1"/>
</dbReference>
<dbReference type="InterPro" id="IPR029052">
    <property type="entry name" value="Metallo-depent_PP-like"/>
</dbReference>
<comment type="function">
    <text evidence="10">Hydrolyzes the pyrophosphate bond of UDP-2,3-diacylglucosamine to yield 2,3-diacylglucosamine 1-phosphate (lipid X) and UMP by catalyzing the attack of water at the alpha-P atom. Involved in the biosynthesis of lipid A, a phosphorylated glycolipid that anchors the lipopolysaccharide to the outer membrane of the cell.</text>
</comment>
<evidence type="ECO:0000256" key="3">
    <source>
        <dbReference type="ARBA" id="ARBA00022519"/>
    </source>
</evidence>
<keyword evidence="9 10" id="KW-0464">Manganese</keyword>
<dbReference type="Pfam" id="PF00149">
    <property type="entry name" value="Metallophos"/>
    <property type="match status" value="1"/>
</dbReference>
<feature type="binding site" evidence="10">
    <location>
        <position position="9"/>
    </location>
    <ligand>
        <name>Mn(2+)</name>
        <dbReference type="ChEBI" id="CHEBI:29035"/>
        <label>1</label>
    </ligand>
</feature>
<evidence type="ECO:0000313" key="13">
    <source>
        <dbReference type="Proteomes" id="UP000297475"/>
    </source>
</evidence>
<dbReference type="AlphaFoldDB" id="A0A4Z0WIE8"/>
<feature type="binding site" evidence="10">
    <location>
        <position position="121"/>
    </location>
    <ligand>
        <name>substrate</name>
    </ligand>
</feature>
<comment type="caution">
    <text evidence="12">The sequence shown here is derived from an EMBL/GenBank/DDBJ whole genome shotgun (WGS) entry which is preliminary data.</text>
</comment>
<feature type="binding site" evidence="10">
    <location>
        <position position="166"/>
    </location>
    <ligand>
        <name>substrate</name>
    </ligand>
</feature>
<comment type="catalytic activity">
    <reaction evidence="10">
        <text>UDP-2-N,3-O-bis[(3R)-3-hydroxytetradecanoyl]-alpha-D-glucosamine + H2O = 2-N,3-O-bis[(3R)-3-hydroxytetradecanoyl]-alpha-D-glucosaminyl 1-phosphate + UMP + 2 H(+)</text>
        <dbReference type="Rhea" id="RHEA:25213"/>
        <dbReference type="ChEBI" id="CHEBI:15377"/>
        <dbReference type="ChEBI" id="CHEBI:15378"/>
        <dbReference type="ChEBI" id="CHEBI:57865"/>
        <dbReference type="ChEBI" id="CHEBI:57957"/>
        <dbReference type="ChEBI" id="CHEBI:78847"/>
        <dbReference type="EC" id="3.6.1.54"/>
    </reaction>
</comment>
<dbReference type="CDD" id="cd07398">
    <property type="entry name" value="MPP_YbbF-LpxH"/>
    <property type="match status" value="1"/>
</dbReference>
<dbReference type="RefSeq" id="WP_135481337.1">
    <property type="nucleotide sequence ID" value="NZ_SRMF01000001.1"/>
</dbReference>
<reference evidence="12 13" key="1">
    <citation type="submission" date="2019-04" db="EMBL/GenBank/DDBJ databases">
        <title>Natronospirillum operosus gen. nov., sp. nov., a haloalkaliphilic satellite isolated from decaying biomass of laboratory culture of cyanobacterium Geitlerinema sp. and proposal of Natronospirillaceae fam. nov. and Saccharospirillaceae fam. nov.</title>
        <authorList>
            <person name="Kevbrin V."/>
            <person name="Boltyanskaya Y."/>
            <person name="Koziaeva V."/>
            <person name="Grouzdev D.S."/>
            <person name="Park M."/>
            <person name="Cho J."/>
        </authorList>
    </citation>
    <scope>NUCLEOTIDE SEQUENCE [LARGE SCALE GENOMIC DNA]</scope>
    <source>
        <strain evidence="12 13">G-116</strain>
    </source>
</reference>
<name>A0A4Z0WIE8_9GAMM</name>
<evidence type="ECO:0000256" key="6">
    <source>
        <dbReference type="ARBA" id="ARBA00022801"/>
    </source>
</evidence>
<feature type="binding site" evidence="10">
    <location>
        <position position="40"/>
    </location>
    <ligand>
        <name>Mn(2+)</name>
        <dbReference type="ChEBI" id="CHEBI:29035"/>
        <label>2</label>
    </ligand>
</feature>
<dbReference type="NCBIfam" id="NF003743">
    <property type="entry name" value="PRK05340.1"/>
    <property type="match status" value="1"/>
</dbReference>
<dbReference type="EC" id="3.6.1.54" evidence="10"/>
<dbReference type="GO" id="GO:0005737">
    <property type="term" value="C:cytoplasm"/>
    <property type="evidence" value="ECO:0007669"/>
    <property type="project" value="InterPro"/>
</dbReference>
<dbReference type="EMBL" id="SRMF01000001">
    <property type="protein sequence ID" value="TGG95566.1"/>
    <property type="molecule type" value="Genomic_DNA"/>
</dbReference>
<dbReference type="GO" id="GO:0008758">
    <property type="term" value="F:UDP-2,3-diacylglucosamine hydrolase activity"/>
    <property type="evidence" value="ECO:0007669"/>
    <property type="project" value="UniProtKB-UniRule"/>
</dbReference>
<feature type="binding site" evidence="10">
    <location>
        <position position="7"/>
    </location>
    <ligand>
        <name>Mn(2+)</name>
        <dbReference type="ChEBI" id="CHEBI:29035"/>
        <label>1</label>
    </ligand>
</feature>
<comment type="similarity">
    <text evidence="10">Belongs to the LpxH family.</text>
</comment>
<dbReference type="Proteomes" id="UP000297475">
    <property type="component" value="Unassembled WGS sequence"/>
</dbReference>
<dbReference type="GO" id="GO:0030145">
    <property type="term" value="F:manganese ion binding"/>
    <property type="evidence" value="ECO:0007669"/>
    <property type="project" value="UniProtKB-UniRule"/>
</dbReference>
<dbReference type="InterPro" id="IPR043461">
    <property type="entry name" value="LpxH-like"/>
</dbReference>
<feature type="binding site" evidence="10">
    <location>
        <position position="163"/>
    </location>
    <ligand>
        <name>substrate</name>
    </ligand>
</feature>
<keyword evidence="1 10" id="KW-1003">Cell membrane</keyword>
<keyword evidence="2 10" id="KW-0444">Lipid biosynthesis</keyword>